<feature type="domain" description="PPIase FKBP-type" evidence="12">
    <location>
        <begin position="286"/>
        <end position="385"/>
    </location>
</feature>
<dbReference type="PANTHER" id="PTHR47833">
    <property type="entry name" value="PHOTOSYNTHETIC NDH SUBUNIT OF LUMENAL LOCATION 4, CHLOROPLASTIC"/>
    <property type="match status" value="1"/>
</dbReference>
<evidence type="ECO:0000256" key="1">
    <source>
        <dbReference type="ARBA" id="ARBA00000971"/>
    </source>
</evidence>
<evidence type="ECO:0000256" key="7">
    <source>
        <dbReference type="ARBA" id="ARBA00022946"/>
    </source>
</evidence>
<dbReference type="InterPro" id="IPR001179">
    <property type="entry name" value="PPIase_FKBP_dom"/>
</dbReference>
<keyword evidence="14" id="KW-1185">Reference proteome</keyword>
<accession>A0A834ZEV0</accession>
<dbReference type="SUPFAM" id="SSF54534">
    <property type="entry name" value="FKBP-like"/>
    <property type="match status" value="1"/>
</dbReference>
<keyword evidence="5" id="KW-0150">Chloroplast</keyword>
<evidence type="ECO:0000256" key="5">
    <source>
        <dbReference type="ARBA" id="ARBA00022528"/>
    </source>
</evidence>
<evidence type="ECO:0000256" key="11">
    <source>
        <dbReference type="PROSITE-ProRule" id="PRU00277"/>
    </source>
</evidence>
<evidence type="ECO:0000256" key="8">
    <source>
        <dbReference type="ARBA" id="ARBA00023078"/>
    </source>
</evidence>
<dbReference type="Proteomes" id="UP000655225">
    <property type="component" value="Unassembled WGS sequence"/>
</dbReference>
<dbReference type="GO" id="GO:0009543">
    <property type="term" value="C:chloroplast thylakoid lumen"/>
    <property type="evidence" value="ECO:0007669"/>
    <property type="project" value="UniProtKB-SubCell"/>
</dbReference>
<keyword evidence="9 11" id="KW-0697">Rotamase</keyword>
<keyword evidence="7" id="KW-0809">Transit peptide</keyword>
<evidence type="ECO:0000256" key="10">
    <source>
        <dbReference type="ARBA" id="ARBA00023157"/>
    </source>
</evidence>
<evidence type="ECO:0000256" key="6">
    <source>
        <dbReference type="ARBA" id="ARBA00022640"/>
    </source>
</evidence>
<reference evidence="13 14" key="1">
    <citation type="submission" date="2020-04" db="EMBL/GenBank/DDBJ databases">
        <title>Plant Genome Project.</title>
        <authorList>
            <person name="Zhang R.-G."/>
        </authorList>
    </citation>
    <scope>NUCLEOTIDE SEQUENCE [LARGE SCALE GENOMIC DNA]</scope>
    <source>
        <strain evidence="13">YNK0</strain>
        <tissue evidence="13">Leaf</tissue>
    </source>
</reference>
<dbReference type="Pfam" id="PF00254">
    <property type="entry name" value="FKBP_C"/>
    <property type="match status" value="1"/>
</dbReference>
<comment type="caution">
    <text evidence="13">The sequence shown here is derived from an EMBL/GenBank/DDBJ whole genome shotgun (WGS) entry which is preliminary data.</text>
</comment>
<organism evidence="13 14">
    <name type="scientific">Tetracentron sinense</name>
    <name type="common">Spur-leaf</name>
    <dbReference type="NCBI Taxonomy" id="13715"/>
    <lineage>
        <taxon>Eukaryota</taxon>
        <taxon>Viridiplantae</taxon>
        <taxon>Streptophyta</taxon>
        <taxon>Embryophyta</taxon>
        <taxon>Tracheophyta</taxon>
        <taxon>Spermatophyta</taxon>
        <taxon>Magnoliopsida</taxon>
        <taxon>Trochodendrales</taxon>
        <taxon>Trochodendraceae</taxon>
        <taxon>Tetracentron</taxon>
    </lineage>
</organism>
<name>A0A834ZEV0_TETSI</name>
<dbReference type="GO" id="GO:0003755">
    <property type="term" value="F:peptidyl-prolyl cis-trans isomerase activity"/>
    <property type="evidence" value="ECO:0007669"/>
    <property type="project" value="UniProtKB-KW"/>
</dbReference>
<dbReference type="OrthoDB" id="1902587at2759"/>
<evidence type="ECO:0000259" key="12">
    <source>
        <dbReference type="PROSITE" id="PS50059"/>
    </source>
</evidence>
<keyword evidence="11" id="KW-0413">Isomerase</keyword>
<gene>
    <name evidence="13" type="ORF">HHK36_008054</name>
</gene>
<dbReference type="PROSITE" id="PS50059">
    <property type="entry name" value="FKBP_PPIASE"/>
    <property type="match status" value="1"/>
</dbReference>
<comment type="subcellular location">
    <subcellularLocation>
        <location evidence="2">Plastid</location>
        <location evidence="2">Chloroplast thylakoid lumen</location>
    </subcellularLocation>
</comment>
<dbReference type="InterPro" id="IPR046357">
    <property type="entry name" value="PPIase_dom_sf"/>
</dbReference>
<evidence type="ECO:0000256" key="3">
    <source>
        <dbReference type="ARBA" id="ARBA00006577"/>
    </source>
</evidence>
<keyword evidence="10" id="KW-1015">Disulfide bond</keyword>
<dbReference type="FunFam" id="3.10.50.40:FF:000032">
    <property type="entry name" value="Peptidylprolyl isomerase"/>
    <property type="match status" value="1"/>
</dbReference>
<dbReference type="EMBL" id="JABCRI010000005">
    <property type="protein sequence ID" value="KAF8405974.1"/>
    <property type="molecule type" value="Genomic_DNA"/>
</dbReference>
<dbReference type="InterPro" id="IPR044183">
    <property type="entry name" value="PNSL4/FKBP13-like"/>
</dbReference>
<dbReference type="EC" id="5.2.1.8" evidence="4 11"/>
<keyword evidence="6" id="KW-0934">Plastid</keyword>
<keyword evidence="8" id="KW-0793">Thylakoid</keyword>
<evidence type="ECO:0000313" key="13">
    <source>
        <dbReference type="EMBL" id="KAF8405974.1"/>
    </source>
</evidence>
<proteinExistence type="inferred from homology"/>
<evidence type="ECO:0000256" key="9">
    <source>
        <dbReference type="ARBA" id="ARBA00023110"/>
    </source>
</evidence>
<evidence type="ECO:0000313" key="14">
    <source>
        <dbReference type="Proteomes" id="UP000655225"/>
    </source>
</evidence>
<evidence type="ECO:0000256" key="2">
    <source>
        <dbReference type="ARBA" id="ARBA00004456"/>
    </source>
</evidence>
<protein>
    <recommendedName>
        <fullName evidence="4 11">peptidylprolyl isomerase</fullName>
        <ecNumber evidence="4 11">5.2.1.8</ecNumber>
    </recommendedName>
</protein>
<sequence length="386" mass="41059">MAVSTLTVATVKPHLLLQPFKPKPSFALKTSSSCFSCSCSNGEPKLPLESIPATKRRFFDLGIGLLAASMVISSPLDANATRIEYYATVGEPSCELSFARSGLGFCDVAVGTGVEAPYGELINARLQVKGLWVPHASSKKGITVGIMVLDLSRLDSLKGENSDVEESCDLSRLDSLKGENSDVEESCGVLPVVVTLGFRDISIVLILLFGCVVGCFNPTSAQHRSSHILPQAALGERMGLDTPVVLAVNDGWGKNVHIAHGIAHFTQGRPIVDLLSLGSDATPLLTENDAIHYTARFADGRVFDSSYKRARPLTMRIGVGKVIKGLDQGIFGGEGVPPMLVGGKRKLQIPPELAYGPEPAGCFSGDCNIPANATLVYDIKFVAVYK</sequence>
<dbReference type="PANTHER" id="PTHR47833:SF1">
    <property type="entry name" value="PHOTOSYNTHETIC NDH SUBUNIT OF LUMENAL LOCATION 4, CHLOROPLASTIC"/>
    <property type="match status" value="1"/>
</dbReference>
<comment type="similarity">
    <text evidence="3">Belongs to the FKBP-type PPIase family.</text>
</comment>
<comment type="catalytic activity">
    <reaction evidence="1 11">
        <text>[protein]-peptidylproline (omega=180) = [protein]-peptidylproline (omega=0)</text>
        <dbReference type="Rhea" id="RHEA:16237"/>
        <dbReference type="Rhea" id="RHEA-COMP:10747"/>
        <dbReference type="Rhea" id="RHEA-COMP:10748"/>
        <dbReference type="ChEBI" id="CHEBI:83833"/>
        <dbReference type="ChEBI" id="CHEBI:83834"/>
        <dbReference type="EC" id="5.2.1.8"/>
    </reaction>
</comment>
<dbReference type="Gene3D" id="3.10.50.40">
    <property type="match status" value="1"/>
</dbReference>
<dbReference type="AlphaFoldDB" id="A0A834ZEV0"/>
<evidence type="ECO:0000256" key="4">
    <source>
        <dbReference type="ARBA" id="ARBA00013194"/>
    </source>
</evidence>